<dbReference type="InterPro" id="IPR048284">
    <property type="entry name" value="EryCIII-like_N"/>
</dbReference>
<feature type="compositionally biased region" description="Basic and acidic residues" evidence="5">
    <location>
        <begin position="70"/>
        <end position="80"/>
    </location>
</feature>
<proteinExistence type="inferred from homology"/>
<dbReference type="Pfam" id="PF06722">
    <property type="entry name" value="EryCIII-like_C"/>
    <property type="match status" value="1"/>
</dbReference>
<evidence type="ECO:0000256" key="3">
    <source>
        <dbReference type="ARBA" id="ARBA00022679"/>
    </source>
</evidence>
<evidence type="ECO:0000259" key="6">
    <source>
        <dbReference type="Pfam" id="PF06722"/>
    </source>
</evidence>
<dbReference type="NCBIfam" id="TIGR04516">
    <property type="entry name" value="glycosyl_450act"/>
    <property type="match status" value="1"/>
</dbReference>
<dbReference type="PANTHER" id="PTHR48050">
    <property type="entry name" value="STEROL 3-BETA-GLUCOSYLTRANSFERASE"/>
    <property type="match status" value="1"/>
</dbReference>
<feature type="region of interest" description="Disordered" evidence="5">
    <location>
        <begin position="69"/>
        <end position="91"/>
    </location>
</feature>
<feature type="domain" description="Erythromycin biosynthesis protein CIII-like N-terminal" evidence="7">
    <location>
        <begin position="22"/>
        <end position="253"/>
    </location>
</feature>
<feature type="domain" description="Erythromycin biosynthesis protein CIII-like C-terminal" evidence="6">
    <location>
        <begin position="270"/>
        <end position="419"/>
    </location>
</feature>
<dbReference type="InterPro" id="IPR002213">
    <property type="entry name" value="UDP_glucos_trans"/>
</dbReference>
<dbReference type="InterPro" id="IPR030953">
    <property type="entry name" value="Glycosyl_450act"/>
</dbReference>
<dbReference type="InterPro" id="IPR010610">
    <property type="entry name" value="EryCIII-like_C"/>
</dbReference>
<comment type="similarity">
    <text evidence="1">Belongs to the glycosyltransferase 28 family.</text>
</comment>
<gene>
    <name evidence="8" type="ORF">PVK37_23835</name>
</gene>
<reference evidence="8 9" key="1">
    <citation type="submission" date="2023-02" db="EMBL/GenBank/DDBJ databases">
        <authorList>
            <person name="Mo P."/>
        </authorList>
    </citation>
    <scope>NUCLEOTIDE SEQUENCE [LARGE SCALE GENOMIC DNA]</scope>
    <source>
        <strain evidence="8 9">HUAS 3</strain>
    </source>
</reference>
<protein>
    <submittedName>
        <fullName evidence="8">Activator-dependent family glycosyltransferase</fullName>
    </submittedName>
</protein>
<keyword evidence="9" id="KW-1185">Reference proteome</keyword>
<name>A0ABY7ZM05_9ACTN</name>
<dbReference type="PANTHER" id="PTHR48050:SF13">
    <property type="entry name" value="STEROL 3-BETA-GLUCOSYLTRANSFERASE UGT80A2"/>
    <property type="match status" value="1"/>
</dbReference>
<keyword evidence="2" id="KW-0328">Glycosyltransferase</keyword>
<organism evidence="8 9">
    <name type="scientific">Micromonospora cathayae</name>
    <dbReference type="NCBI Taxonomy" id="3028804"/>
    <lineage>
        <taxon>Bacteria</taxon>
        <taxon>Bacillati</taxon>
        <taxon>Actinomycetota</taxon>
        <taxon>Actinomycetes</taxon>
        <taxon>Micromonosporales</taxon>
        <taxon>Micromonosporaceae</taxon>
        <taxon>Micromonospora</taxon>
    </lineage>
</organism>
<keyword evidence="3" id="KW-0808">Transferase</keyword>
<evidence type="ECO:0000256" key="1">
    <source>
        <dbReference type="ARBA" id="ARBA00006962"/>
    </source>
</evidence>
<evidence type="ECO:0000256" key="4">
    <source>
        <dbReference type="ARBA" id="ARBA00023194"/>
    </source>
</evidence>
<dbReference type="Gene3D" id="3.40.50.2000">
    <property type="entry name" value="Glycogen Phosphorylase B"/>
    <property type="match status" value="2"/>
</dbReference>
<dbReference type="RefSeq" id="WP_275030002.1">
    <property type="nucleotide sequence ID" value="NZ_CP118615.1"/>
</dbReference>
<dbReference type="Proteomes" id="UP001219605">
    <property type="component" value="Chromosome"/>
</dbReference>
<dbReference type="SUPFAM" id="SSF53756">
    <property type="entry name" value="UDP-Glycosyltransferase/glycogen phosphorylase"/>
    <property type="match status" value="1"/>
</dbReference>
<evidence type="ECO:0000259" key="7">
    <source>
        <dbReference type="Pfam" id="PF21036"/>
    </source>
</evidence>
<evidence type="ECO:0000256" key="5">
    <source>
        <dbReference type="SAM" id="MobiDB-lite"/>
    </source>
</evidence>
<dbReference type="InterPro" id="IPR050426">
    <property type="entry name" value="Glycosyltransferase_28"/>
</dbReference>
<evidence type="ECO:0000313" key="8">
    <source>
        <dbReference type="EMBL" id="WDZ83471.1"/>
    </source>
</evidence>
<dbReference type="CDD" id="cd03784">
    <property type="entry name" value="GT1_Gtf-like"/>
    <property type="match status" value="1"/>
</dbReference>
<evidence type="ECO:0000256" key="2">
    <source>
        <dbReference type="ARBA" id="ARBA00022676"/>
    </source>
</evidence>
<dbReference type="Pfam" id="PF21036">
    <property type="entry name" value="EryCIII-like_N"/>
    <property type="match status" value="1"/>
</dbReference>
<evidence type="ECO:0000313" key="9">
    <source>
        <dbReference type="Proteomes" id="UP001219605"/>
    </source>
</evidence>
<keyword evidence="4" id="KW-0045">Antibiotic biosynthesis</keyword>
<sequence length="428" mass="46601">MRILFVTNPFRSHLYMQVPLAWALRTAGHEVYVAGPPDVADDIVRTGLAGIAIGESLRLEEMMAQAVPVEDPRGPADPRGQRTGRSVQSDYGWGDPHVEYDDYVSGVRQVFFPDSTTDDLVAFARSWRPDLVIADPTAFPAVVAARAVGAAHARMLFATDRTVQLRQACRPGFDTAGDPLRDWLEPIMRRYGQEFDEAATLGQWTISPMPTWIWQPAGAHYLPMRNVPFNGPSATPRWVFEPPTRRRICITLGISHRDAKIGGAVSAQALFDGVADLDVEVIATLNAQQLDGITDIPDNVRTVDFVPLNALLPTCSAIVHEGGSGGLAAALEAGVPQVIVPNDFKVEKWWGPITMADGLEARGVGVYAANAGRLTADVLRDALKRVLDDPSYAANAARVRTEVQAMPSPSDIVPVLEKLTLEYRAPRP</sequence>
<accession>A0ABY7ZM05</accession>
<dbReference type="EMBL" id="CP118615">
    <property type="protein sequence ID" value="WDZ83471.1"/>
    <property type="molecule type" value="Genomic_DNA"/>
</dbReference>